<evidence type="ECO:0000259" key="10">
    <source>
        <dbReference type="PROSITE" id="PS51282"/>
    </source>
</evidence>
<evidence type="ECO:0000256" key="3">
    <source>
        <dbReference type="ARBA" id="ARBA00022723"/>
    </source>
</evidence>
<dbReference type="InterPro" id="IPR013083">
    <property type="entry name" value="Znf_RING/FYVE/PHD"/>
</dbReference>
<feature type="compositionally biased region" description="Low complexity" evidence="8">
    <location>
        <begin position="394"/>
        <end position="411"/>
    </location>
</feature>
<dbReference type="Pfam" id="PF08783">
    <property type="entry name" value="DWNN"/>
    <property type="match status" value="1"/>
</dbReference>
<evidence type="ECO:0000313" key="12">
    <source>
        <dbReference type="Proteomes" id="UP001215280"/>
    </source>
</evidence>
<name>A0AAD7P018_9AGAR</name>
<feature type="domain" description="DWNN" evidence="10">
    <location>
        <begin position="5"/>
        <end position="78"/>
    </location>
</feature>
<dbReference type="PANTHER" id="PTHR15439:SF0">
    <property type="entry name" value="CELL DIVISION CYCLE AND APOPTOSIS REGULATOR PROTEIN 1-RELATED"/>
    <property type="match status" value="1"/>
</dbReference>
<dbReference type="GO" id="GO:0006397">
    <property type="term" value="P:mRNA processing"/>
    <property type="evidence" value="ECO:0007669"/>
    <property type="project" value="UniProtKB-KW"/>
</dbReference>
<dbReference type="PANTHER" id="PTHR15439">
    <property type="entry name" value="RETINOBLASTOMA-BINDING PROTEIN 6"/>
    <property type="match status" value="1"/>
</dbReference>
<proteinExistence type="predicted"/>
<keyword evidence="3" id="KW-0479">Metal-binding</keyword>
<dbReference type="InterPro" id="IPR001878">
    <property type="entry name" value="Znf_CCHC"/>
</dbReference>
<dbReference type="GO" id="GO:0016567">
    <property type="term" value="P:protein ubiquitination"/>
    <property type="evidence" value="ECO:0007669"/>
    <property type="project" value="InterPro"/>
</dbReference>
<dbReference type="AlphaFoldDB" id="A0AAD7P018"/>
<dbReference type="Gene3D" id="3.30.40.10">
    <property type="entry name" value="Zinc/RING finger domain, C3HC4 (zinc finger)"/>
    <property type="match status" value="1"/>
</dbReference>
<dbReference type="SUPFAM" id="SSF57756">
    <property type="entry name" value="Retrovirus zinc finger-like domains"/>
    <property type="match status" value="1"/>
</dbReference>
<dbReference type="SMART" id="SM00343">
    <property type="entry name" value="ZnF_C2HC"/>
    <property type="match status" value="1"/>
</dbReference>
<keyword evidence="2" id="KW-0507">mRNA processing</keyword>
<dbReference type="InterPro" id="IPR033489">
    <property type="entry name" value="RBBP6"/>
</dbReference>
<dbReference type="InterPro" id="IPR036875">
    <property type="entry name" value="Znf_CCHC_sf"/>
</dbReference>
<protein>
    <submittedName>
        <fullName evidence="11">DWNN domain-containing protein</fullName>
    </submittedName>
</protein>
<evidence type="ECO:0000256" key="8">
    <source>
        <dbReference type="SAM" id="MobiDB-lite"/>
    </source>
</evidence>
<evidence type="ECO:0000256" key="1">
    <source>
        <dbReference type="ARBA" id="ARBA00004123"/>
    </source>
</evidence>
<dbReference type="CDD" id="cd16620">
    <property type="entry name" value="vRING-HC-C4C4_RBBP6"/>
    <property type="match status" value="1"/>
</dbReference>
<keyword evidence="6" id="KW-0539">Nucleus</keyword>
<feature type="compositionally biased region" description="Low complexity" evidence="8">
    <location>
        <begin position="132"/>
        <end position="146"/>
    </location>
</feature>
<evidence type="ECO:0000313" key="11">
    <source>
        <dbReference type="EMBL" id="KAJ7782021.1"/>
    </source>
</evidence>
<dbReference type="GO" id="GO:0005634">
    <property type="term" value="C:nucleus"/>
    <property type="evidence" value="ECO:0007669"/>
    <property type="project" value="UniProtKB-SubCell"/>
</dbReference>
<reference evidence="11" key="1">
    <citation type="submission" date="2023-03" db="EMBL/GenBank/DDBJ databases">
        <title>Massive genome expansion in bonnet fungi (Mycena s.s.) driven by repeated elements and novel gene families across ecological guilds.</title>
        <authorList>
            <consortium name="Lawrence Berkeley National Laboratory"/>
            <person name="Harder C.B."/>
            <person name="Miyauchi S."/>
            <person name="Viragh M."/>
            <person name="Kuo A."/>
            <person name="Thoen E."/>
            <person name="Andreopoulos B."/>
            <person name="Lu D."/>
            <person name="Skrede I."/>
            <person name="Drula E."/>
            <person name="Henrissat B."/>
            <person name="Morin E."/>
            <person name="Kohler A."/>
            <person name="Barry K."/>
            <person name="LaButti K."/>
            <person name="Morin E."/>
            <person name="Salamov A."/>
            <person name="Lipzen A."/>
            <person name="Mereny Z."/>
            <person name="Hegedus B."/>
            <person name="Baldrian P."/>
            <person name="Stursova M."/>
            <person name="Weitz H."/>
            <person name="Taylor A."/>
            <person name="Grigoriev I.V."/>
            <person name="Nagy L.G."/>
            <person name="Martin F."/>
            <person name="Kauserud H."/>
        </authorList>
    </citation>
    <scope>NUCLEOTIDE SEQUENCE</scope>
    <source>
        <strain evidence="11">CBHHK188m</strain>
    </source>
</reference>
<dbReference type="FunFam" id="4.10.60.10:FF:000005">
    <property type="entry name" value="E3 ubiquitin-protein ligase RBBP6"/>
    <property type="match status" value="1"/>
</dbReference>
<dbReference type="GO" id="GO:0006511">
    <property type="term" value="P:ubiquitin-dependent protein catabolic process"/>
    <property type="evidence" value="ECO:0007669"/>
    <property type="project" value="TreeGrafter"/>
</dbReference>
<dbReference type="InterPro" id="IPR025829">
    <property type="entry name" value="Zn_knuckle_CX2CX3GHX4C"/>
</dbReference>
<dbReference type="EMBL" id="JARJLG010000004">
    <property type="protein sequence ID" value="KAJ7782021.1"/>
    <property type="molecule type" value="Genomic_DNA"/>
</dbReference>
<evidence type="ECO:0000256" key="4">
    <source>
        <dbReference type="ARBA" id="ARBA00022771"/>
    </source>
</evidence>
<dbReference type="GO" id="GO:0061630">
    <property type="term" value="F:ubiquitin protein ligase activity"/>
    <property type="evidence" value="ECO:0007669"/>
    <property type="project" value="InterPro"/>
</dbReference>
<dbReference type="GO" id="GO:0003676">
    <property type="term" value="F:nucleic acid binding"/>
    <property type="evidence" value="ECO:0007669"/>
    <property type="project" value="InterPro"/>
</dbReference>
<sequence length="569" mass="62764">MASSVFYKFNSRKDESRVTFDGTGISVFDLKRDIILANNMGKANDFDLFIYDSSSNKEYTDDSEIIPRSSSVVVKRRPAARPGKGKASMYIAGAGVAVPTSEPVQRNGPGAPSSSWHKGAMSKRFDVKDEPSSSSVPKPTVSAKPAASEDDEASAMAAMFQAQTANWEETQEKMSQFVSPLARIYNNSRGTGFSRGGKPHIPHLPPPQPDRPLPASYVCYRCGQKGHWIQDCPTNNDREFDHRPRIKRTTGIPRSMLKAVENPNIAELGQGVMVTPDGGYVVAQPDSASWQKQVSRPKGLTVAEVRERLPSDSSLVCPIDNKLFRDAVKTPCCGTHYCEECIQTHLLERDFVCPNCAKKIASLDKLVMDKPMRTKVSDYIEHVIEESKKEGSEEGAAANGTSSGAGSSTGEDLTSAEQDFYNDQQANMDMSKMVAESIPQLQAQIAQINAMLQNPALPQQVRQNTQMQHHQLQIQLAQAQDMATAMAIAGFQQQQQLQSAAGMNYNNMQGFNQAAWANNGFPQQSGQDSAYQRLPVNNRRRVLKRDRPQDFLEVGGDSESKVPRYSNWE</sequence>
<dbReference type="SUPFAM" id="SSF57850">
    <property type="entry name" value="RING/U-box"/>
    <property type="match status" value="1"/>
</dbReference>
<gene>
    <name evidence="11" type="ORF">DFH07DRAFT_865081</name>
</gene>
<comment type="caution">
    <text evidence="11">The sequence shown here is derived from an EMBL/GenBank/DDBJ whole genome shotgun (WGS) entry which is preliminary data.</text>
</comment>
<dbReference type="GO" id="GO:0008270">
    <property type="term" value="F:zinc ion binding"/>
    <property type="evidence" value="ECO:0007669"/>
    <property type="project" value="UniProtKB-KW"/>
</dbReference>
<dbReference type="Gene3D" id="3.10.20.90">
    <property type="entry name" value="Phosphatidylinositol 3-kinase Catalytic Subunit, Chain A, domain 1"/>
    <property type="match status" value="1"/>
</dbReference>
<keyword evidence="4 7" id="KW-0863">Zinc-finger</keyword>
<dbReference type="Pfam" id="PF13696">
    <property type="entry name" value="zf-CCHC_2"/>
    <property type="match status" value="1"/>
</dbReference>
<organism evidence="11 12">
    <name type="scientific">Mycena maculata</name>
    <dbReference type="NCBI Taxonomy" id="230809"/>
    <lineage>
        <taxon>Eukaryota</taxon>
        <taxon>Fungi</taxon>
        <taxon>Dikarya</taxon>
        <taxon>Basidiomycota</taxon>
        <taxon>Agaricomycotina</taxon>
        <taxon>Agaricomycetes</taxon>
        <taxon>Agaricomycetidae</taxon>
        <taxon>Agaricales</taxon>
        <taxon>Marasmiineae</taxon>
        <taxon>Mycenaceae</taxon>
        <taxon>Mycena</taxon>
    </lineage>
</organism>
<evidence type="ECO:0000256" key="6">
    <source>
        <dbReference type="ARBA" id="ARBA00023242"/>
    </source>
</evidence>
<dbReference type="PROSITE" id="PS50158">
    <property type="entry name" value="ZF_CCHC"/>
    <property type="match status" value="1"/>
</dbReference>
<feature type="region of interest" description="Disordered" evidence="8">
    <location>
        <begin position="517"/>
        <end position="569"/>
    </location>
</feature>
<dbReference type="Proteomes" id="UP001215280">
    <property type="component" value="Unassembled WGS sequence"/>
</dbReference>
<comment type="subcellular location">
    <subcellularLocation>
        <location evidence="1">Nucleus</location>
    </subcellularLocation>
</comment>
<feature type="domain" description="CCHC-type" evidence="9">
    <location>
        <begin position="219"/>
        <end position="233"/>
    </location>
</feature>
<keyword evidence="12" id="KW-1185">Reference proteome</keyword>
<dbReference type="SMART" id="SM01180">
    <property type="entry name" value="DWNN"/>
    <property type="match status" value="1"/>
</dbReference>
<evidence type="ECO:0000256" key="5">
    <source>
        <dbReference type="ARBA" id="ARBA00022833"/>
    </source>
</evidence>
<feature type="region of interest" description="Disordered" evidence="8">
    <location>
        <begin position="100"/>
        <end position="152"/>
    </location>
</feature>
<feature type="region of interest" description="Disordered" evidence="8">
    <location>
        <begin position="386"/>
        <end position="413"/>
    </location>
</feature>
<evidence type="ECO:0000256" key="7">
    <source>
        <dbReference type="PROSITE-ProRule" id="PRU00047"/>
    </source>
</evidence>
<feature type="compositionally biased region" description="Polar residues" evidence="8">
    <location>
        <begin position="517"/>
        <end position="530"/>
    </location>
</feature>
<evidence type="ECO:0000259" key="9">
    <source>
        <dbReference type="PROSITE" id="PS50158"/>
    </source>
</evidence>
<accession>A0AAD7P018</accession>
<evidence type="ECO:0000256" key="2">
    <source>
        <dbReference type="ARBA" id="ARBA00022664"/>
    </source>
</evidence>
<keyword evidence="5" id="KW-0862">Zinc</keyword>
<dbReference type="PROSITE" id="PS51282">
    <property type="entry name" value="DWNN"/>
    <property type="match status" value="1"/>
</dbReference>
<dbReference type="Gene3D" id="4.10.60.10">
    <property type="entry name" value="Zinc finger, CCHC-type"/>
    <property type="match status" value="1"/>
</dbReference>
<dbReference type="InterPro" id="IPR014891">
    <property type="entry name" value="DWNN_domain"/>
</dbReference>